<comment type="caution">
    <text evidence="3">The sequence shown here is derived from an EMBL/GenBank/DDBJ whole genome shotgun (WGS) entry which is preliminary data.</text>
</comment>
<name>A0ABT4Q6X2_9BACL</name>
<feature type="region of interest" description="Disordered" evidence="2">
    <location>
        <begin position="273"/>
        <end position="322"/>
    </location>
</feature>
<feature type="coiled-coil region" evidence="1">
    <location>
        <begin position="35"/>
        <end position="69"/>
    </location>
</feature>
<reference evidence="3 4" key="1">
    <citation type="submission" date="2022-12" db="EMBL/GenBank/DDBJ databases">
        <title>Draft genome sequence of Paenibacillus sp. dW9.</title>
        <authorList>
            <person name="Choi E.-W."/>
            <person name="Kim D.-U."/>
        </authorList>
    </citation>
    <scope>NUCLEOTIDE SEQUENCE [LARGE SCALE GENOMIC DNA]</scope>
    <source>
        <strain evidence="4">dW9</strain>
    </source>
</reference>
<gene>
    <name evidence="3" type="ORF">O9H85_09375</name>
</gene>
<evidence type="ECO:0000313" key="3">
    <source>
        <dbReference type="EMBL" id="MCZ8512619.1"/>
    </source>
</evidence>
<feature type="region of interest" description="Disordered" evidence="2">
    <location>
        <begin position="231"/>
        <end position="253"/>
    </location>
</feature>
<proteinExistence type="predicted"/>
<organism evidence="3 4">
    <name type="scientific">Paenibacillus gyeongsangnamensis</name>
    <dbReference type="NCBI Taxonomy" id="3388067"/>
    <lineage>
        <taxon>Bacteria</taxon>
        <taxon>Bacillati</taxon>
        <taxon>Bacillota</taxon>
        <taxon>Bacilli</taxon>
        <taxon>Bacillales</taxon>
        <taxon>Paenibacillaceae</taxon>
        <taxon>Paenibacillus</taxon>
    </lineage>
</organism>
<dbReference type="Proteomes" id="UP001527882">
    <property type="component" value="Unassembled WGS sequence"/>
</dbReference>
<feature type="compositionally biased region" description="Basic and acidic residues" evidence="2">
    <location>
        <begin position="282"/>
        <end position="301"/>
    </location>
</feature>
<evidence type="ECO:0000313" key="4">
    <source>
        <dbReference type="Proteomes" id="UP001527882"/>
    </source>
</evidence>
<sequence>MERGAANFRMIWFGYKKSQVRSTIRRLKQLQDSELQALHDQAVQLRMERQRLLAQRDKLLQERSRHNDRDLQELAYQRLPNAIEAMLQGALQESQSMVSPSFTASSAPQHELVTEEQAYEQMSAGIEAAGLEEQPPVNELRQASDMPVADLTLQQQEIAAQANNVVPFPAKALGDAYASLLTTADGLTLETTAQEKPFVSAGTNYFFGDKPVPASKAVEMPAAAFEVQAKENPYQGGAGGNSQPTGEGGRSHFWGEIDDFVAAAPAFEPSSAHEYAAPADPDQVRAEARADDEPKEKREEVQESLSGTEARPSADIHSHAEGGSKAIDSEIMAIRYRYIVGKIVGEDLFGRDGRKIAGRGEKITPELVERAERNGLLVELIVQMTIPGLGDA</sequence>
<keyword evidence="1" id="KW-0175">Coiled coil</keyword>
<keyword evidence="4" id="KW-1185">Reference proteome</keyword>
<accession>A0ABT4Q6X2</accession>
<evidence type="ECO:0000256" key="1">
    <source>
        <dbReference type="SAM" id="Coils"/>
    </source>
</evidence>
<feature type="compositionally biased region" description="Basic and acidic residues" evidence="2">
    <location>
        <begin position="312"/>
        <end position="322"/>
    </location>
</feature>
<dbReference type="EMBL" id="JAQAGZ010000005">
    <property type="protein sequence ID" value="MCZ8512619.1"/>
    <property type="molecule type" value="Genomic_DNA"/>
</dbReference>
<dbReference type="RefSeq" id="WP_269881064.1">
    <property type="nucleotide sequence ID" value="NZ_JAQAGZ010000005.1"/>
</dbReference>
<evidence type="ECO:0000256" key="2">
    <source>
        <dbReference type="SAM" id="MobiDB-lite"/>
    </source>
</evidence>
<protein>
    <submittedName>
        <fullName evidence="3">Uncharacterized protein</fullName>
    </submittedName>
</protein>